<feature type="region of interest" description="Disordered" evidence="2">
    <location>
        <begin position="317"/>
        <end position="338"/>
    </location>
</feature>
<evidence type="ECO:0000256" key="2">
    <source>
        <dbReference type="SAM" id="MobiDB-lite"/>
    </source>
</evidence>
<protein>
    <submittedName>
        <fullName evidence="4">Universal stress protein</fullName>
    </submittedName>
</protein>
<dbReference type="PANTHER" id="PTHR46268">
    <property type="entry name" value="STRESS RESPONSE PROTEIN NHAX"/>
    <property type="match status" value="1"/>
</dbReference>
<comment type="caution">
    <text evidence="4">The sequence shown here is derived from an EMBL/GenBank/DDBJ whole genome shotgun (WGS) entry which is preliminary data.</text>
</comment>
<evidence type="ECO:0000313" key="4">
    <source>
        <dbReference type="EMBL" id="MCZ0964294.1"/>
    </source>
</evidence>
<keyword evidence="5" id="KW-1185">Reference proteome</keyword>
<dbReference type="PRINTS" id="PR01438">
    <property type="entry name" value="UNVRSLSTRESS"/>
</dbReference>
<evidence type="ECO:0000313" key="5">
    <source>
        <dbReference type="Proteomes" id="UP001149822"/>
    </source>
</evidence>
<reference evidence="4" key="1">
    <citation type="submission" date="2022-12" db="EMBL/GenBank/DDBJ databases">
        <title>Paracoccus sp. EF6 isolated from a lake water.</title>
        <authorList>
            <person name="Liu H."/>
        </authorList>
    </citation>
    <scope>NUCLEOTIDE SEQUENCE</scope>
    <source>
        <strain evidence="4">EF6</strain>
    </source>
</reference>
<comment type="similarity">
    <text evidence="1">Belongs to the universal stress protein A family.</text>
</comment>
<proteinExistence type="inferred from homology"/>
<organism evidence="4 5">
    <name type="scientific">Paracoccus benzoatiresistens</name>
    <dbReference type="NCBI Taxonomy" id="2997341"/>
    <lineage>
        <taxon>Bacteria</taxon>
        <taxon>Pseudomonadati</taxon>
        <taxon>Pseudomonadota</taxon>
        <taxon>Alphaproteobacteria</taxon>
        <taxon>Rhodobacterales</taxon>
        <taxon>Paracoccaceae</taxon>
        <taxon>Paracoccus</taxon>
    </lineage>
</organism>
<evidence type="ECO:0000256" key="1">
    <source>
        <dbReference type="ARBA" id="ARBA00008791"/>
    </source>
</evidence>
<dbReference type="InterPro" id="IPR014729">
    <property type="entry name" value="Rossmann-like_a/b/a_fold"/>
</dbReference>
<feature type="domain" description="UspA" evidence="3">
    <location>
        <begin position="170"/>
        <end position="314"/>
    </location>
</feature>
<evidence type="ECO:0000259" key="3">
    <source>
        <dbReference type="Pfam" id="PF00582"/>
    </source>
</evidence>
<dbReference type="EMBL" id="JAPTYD010000084">
    <property type="protein sequence ID" value="MCZ0964294.1"/>
    <property type="molecule type" value="Genomic_DNA"/>
</dbReference>
<dbReference type="Gene3D" id="3.40.50.620">
    <property type="entry name" value="HUPs"/>
    <property type="match status" value="2"/>
</dbReference>
<dbReference type="SUPFAM" id="SSF52402">
    <property type="entry name" value="Adenine nucleotide alpha hydrolases-like"/>
    <property type="match status" value="2"/>
</dbReference>
<dbReference type="CDD" id="cd00293">
    <property type="entry name" value="USP-like"/>
    <property type="match status" value="2"/>
</dbReference>
<name>A0ABT4JAZ5_9RHOB</name>
<dbReference type="InterPro" id="IPR006015">
    <property type="entry name" value="Universal_stress_UspA"/>
</dbReference>
<feature type="domain" description="UspA" evidence="3">
    <location>
        <begin position="24"/>
        <end position="159"/>
    </location>
</feature>
<dbReference type="PANTHER" id="PTHR46268:SF6">
    <property type="entry name" value="UNIVERSAL STRESS PROTEIN UP12"/>
    <property type="match status" value="1"/>
</dbReference>
<gene>
    <name evidence="4" type="ORF">OU682_22230</name>
</gene>
<dbReference type="RefSeq" id="WP_268944387.1">
    <property type="nucleotide sequence ID" value="NZ_JAPTYD010000084.1"/>
</dbReference>
<dbReference type="InterPro" id="IPR006016">
    <property type="entry name" value="UspA"/>
</dbReference>
<sequence>MADLQPHSVSKGHVADGTVSVPLFRHVMACLDRAPQAMQILHEASALASLFGADVTAIRVLPGRPSNSPCADPVDWELTRREEIADLRRLAEAAGAPLGMAAIVACGSPMACVEQEAHRRGVDLLALGAGAFGASHRWGLGGTARHLTETFHGSVLIVPEEAAGDLPRKRRILVPMDGSPSAEAALRYATAIARSRDAELVVLHAVSLSGLFGLGDAGQGTGSPWREVRQEADRLAADRIRRLRRLLPLDGKNNRVRRLDDDEPRRALMKAICEERGELVVLSARGLGQDPDLPVGSTADYLLSRAVTPVLLIRNTEPSSHRSTRQAPRRLAETWRAR</sequence>
<dbReference type="Pfam" id="PF00582">
    <property type="entry name" value="Usp"/>
    <property type="match status" value="2"/>
</dbReference>
<accession>A0ABT4JAZ5</accession>
<dbReference type="Proteomes" id="UP001149822">
    <property type="component" value="Unassembled WGS sequence"/>
</dbReference>